<feature type="region of interest" description="Disordered" evidence="1">
    <location>
        <begin position="39"/>
        <end position="97"/>
    </location>
</feature>
<dbReference type="OrthoDB" id="4638065at2759"/>
<dbReference type="AlphaFoldDB" id="M7TZ86"/>
<dbReference type="HOGENOM" id="CLU_028749_0_0_1"/>
<name>M7TZ86_EUTLA</name>
<dbReference type="Proteomes" id="UP000012174">
    <property type="component" value="Unassembled WGS sequence"/>
</dbReference>
<sequence length="730" mass="82966">MRPPRYTGEKPLEERTEANDQRALKLAVKALSILRFQRAKTNSKCKGETENAEEDPIDLHPSSKKNETSTKAEPTLYGTDVDAEPEEDLSSDEYSRPIIYGPRPDVMLQMKSMYDGTGEWPKRKKGWEQRSWSNIGSPMSKDLVIKDFESDTSIDRTMPTVATLAQTVDEIRTRTAEEIADGGKVEKSTLHNRTVEDFTVNGWTATKVKFSDVDVFANHTGQTYRKCQTAVRFEEKVNKAIGKEPELIIEQWAASHVLLSNGGDIGGRTADYWRRARDLAQQQLYVNQGLEWSIRQWMRDDISLSDTAFPKMLEIVQEALTQKTENPYFQSQRDAYATENAFFHHVTAEITMVLDKNNNVIAFQCSDAFGKLLDKVVQRDVTDSFETFSTLQPVPLPDMTRHGIHYIDWLAERPEFDFRNLQNDPRLAKSGAYHFGVRCSTGGGTQDPFPTRDSWSRIDERSFVQKQQYRLQHKALGACTELVSFFFGILDPGLLKEYRGVVAEISKLGYLNFETRRTGEPFAIRALLVNLMTNDHRDVSGWRHGLAGLVAVGKFEGGDLLLRELGLRIESKPGSLQLIRGRELRHSITKWKGRRFVVVNTTHEAVRLWSLRQRVEEVPVWPPAPAGSTTMDDDCIDVNQEDILPEDQRILSEKELFPDRWEERITFQHEEEEENNDGGGSSEGEILIVPRTRQAEAKKVNSSSDASGELSDKDNKAAADIGSKKRKKQK</sequence>
<gene>
    <name evidence="2" type="ORF">UCREL1_957</name>
</gene>
<dbReference type="Gene3D" id="3.60.130.30">
    <property type="match status" value="1"/>
</dbReference>
<protein>
    <submittedName>
        <fullName evidence="2">Uncharacterized protein</fullName>
    </submittedName>
</protein>
<dbReference type="eggNOG" id="ENOG502QU1V">
    <property type="taxonomic scope" value="Eukaryota"/>
</dbReference>
<proteinExistence type="predicted"/>
<keyword evidence="3" id="KW-1185">Reference proteome</keyword>
<accession>M7TZ86</accession>
<evidence type="ECO:0000313" key="3">
    <source>
        <dbReference type="Proteomes" id="UP000012174"/>
    </source>
</evidence>
<reference evidence="3" key="1">
    <citation type="journal article" date="2013" name="Genome Announc.">
        <title>Draft genome sequence of the grapevine dieback fungus Eutypa lata UCR-EL1.</title>
        <authorList>
            <person name="Blanco-Ulate B."/>
            <person name="Rolshausen P.E."/>
            <person name="Cantu D."/>
        </authorList>
    </citation>
    <scope>NUCLEOTIDE SEQUENCE [LARGE SCALE GENOMIC DNA]</scope>
    <source>
        <strain evidence="3">UCR-EL1</strain>
    </source>
</reference>
<evidence type="ECO:0000256" key="1">
    <source>
        <dbReference type="SAM" id="MobiDB-lite"/>
    </source>
</evidence>
<organism evidence="2 3">
    <name type="scientific">Eutypa lata (strain UCR-EL1)</name>
    <name type="common">Grapevine dieback disease fungus</name>
    <name type="synonym">Eutypa armeniacae</name>
    <dbReference type="NCBI Taxonomy" id="1287681"/>
    <lineage>
        <taxon>Eukaryota</taxon>
        <taxon>Fungi</taxon>
        <taxon>Dikarya</taxon>
        <taxon>Ascomycota</taxon>
        <taxon>Pezizomycotina</taxon>
        <taxon>Sordariomycetes</taxon>
        <taxon>Xylariomycetidae</taxon>
        <taxon>Xylariales</taxon>
        <taxon>Diatrypaceae</taxon>
        <taxon>Eutypa</taxon>
    </lineage>
</organism>
<evidence type="ECO:0000313" key="2">
    <source>
        <dbReference type="EMBL" id="EMR71995.1"/>
    </source>
</evidence>
<feature type="compositionally biased region" description="Acidic residues" evidence="1">
    <location>
        <begin position="81"/>
        <end position="91"/>
    </location>
</feature>
<feature type="region of interest" description="Disordered" evidence="1">
    <location>
        <begin position="669"/>
        <end position="730"/>
    </location>
</feature>
<dbReference type="KEGG" id="ela:UCREL1_957"/>
<feature type="region of interest" description="Disordered" evidence="1">
    <location>
        <begin position="1"/>
        <end position="20"/>
    </location>
</feature>
<feature type="compositionally biased region" description="Basic and acidic residues" evidence="1">
    <location>
        <begin position="7"/>
        <end position="20"/>
    </location>
</feature>
<dbReference type="EMBL" id="KB705547">
    <property type="protein sequence ID" value="EMR71995.1"/>
    <property type="molecule type" value="Genomic_DNA"/>
</dbReference>